<comment type="caution">
    <text evidence="5">The sequence shown here is derived from an EMBL/GenBank/DDBJ whole genome shotgun (WGS) entry which is preliminary data.</text>
</comment>
<keyword evidence="6" id="KW-1185">Reference proteome</keyword>
<dbReference type="OMA" id="GWLKDNA"/>
<dbReference type="InterPro" id="IPR011936">
    <property type="entry name" value="Myxo_disulph_rpt"/>
</dbReference>
<proteinExistence type="predicted"/>
<accession>A0A8S1XCF6</accession>
<name>A0A8S1XCF6_PAROT</name>
<feature type="transmembrane region" description="Helical" evidence="4">
    <location>
        <begin position="905"/>
        <end position="933"/>
    </location>
</feature>
<dbReference type="PANTHER" id="PTHR39767">
    <property type="entry name" value="CALCIUM/CALMODULIN-BINDING MEMBRANE PROTEIN PCM4-RELATED"/>
    <property type="match status" value="1"/>
</dbReference>
<keyword evidence="3" id="KW-1015">Disulfide bond</keyword>
<reference evidence="5" key="1">
    <citation type="submission" date="2021-01" db="EMBL/GenBank/DDBJ databases">
        <authorList>
            <consortium name="Genoscope - CEA"/>
            <person name="William W."/>
        </authorList>
    </citation>
    <scope>NUCLEOTIDE SEQUENCE</scope>
</reference>
<dbReference type="AlphaFoldDB" id="A0A8S1XCF6"/>
<dbReference type="OrthoDB" id="409374at2759"/>
<dbReference type="Pfam" id="PF13948">
    <property type="entry name" value="DUF4215"/>
    <property type="match status" value="4"/>
</dbReference>
<organism evidence="5 6">
    <name type="scientific">Paramecium octaurelia</name>
    <dbReference type="NCBI Taxonomy" id="43137"/>
    <lineage>
        <taxon>Eukaryota</taxon>
        <taxon>Sar</taxon>
        <taxon>Alveolata</taxon>
        <taxon>Ciliophora</taxon>
        <taxon>Intramacronucleata</taxon>
        <taxon>Oligohymenophorea</taxon>
        <taxon>Peniculida</taxon>
        <taxon>Parameciidae</taxon>
        <taxon>Paramecium</taxon>
    </lineage>
</organism>
<evidence type="ECO:0000256" key="4">
    <source>
        <dbReference type="SAM" id="Phobius"/>
    </source>
</evidence>
<evidence type="ECO:0000313" key="5">
    <source>
        <dbReference type="EMBL" id="CAD8198461.1"/>
    </source>
</evidence>
<keyword evidence="2" id="KW-0677">Repeat</keyword>
<protein>
    <submittedName>
        <fullName evidence="5">Uncharacterized protein</fullName>
    </submittedName>
</protein>
<dbReference type="Proteomes" id="UP000683925">
    <property type="component" value="Unassembled WGS sequence"/>
</dbReference>
<evidence type="ECO:0000256" key="2">
    <source>
        <dbReference type="ARBA" id="ARBA00022737"/>
    </source>
</evidence>
<gene>
    <name evidence="5" type="ORF">POCTA_138.1.T1170018</name>
</gene>
<keyword evidence="4" id="KW-0812">Transmembrane</keyword>
<keyword evidence="4" id="KW-0472">Membrane</keyword>
<dbReference type="EMBL" id="CAJJDP010000117">
    <property type="protein sequence ID" value="CAD8198461.1"/>
    <property type="molecule type" value="Genomic_DNA"/>
</dbReference>
<keyword evidence="4" id="KW-1133">Transmembrane helix</keyword>
<keyword evidence="1" id="KW-0732">Signal</keyword>
<dbReference type="PANTHER" id="PTHR39767:SF2">
    <property type="entry name" value="CHROMOSOME UNDETERMINED SCAFFOLD_1, WHOLE GENOME SHOTGUN SEQUENCE"/>
    <property type="match status" value="1"/>
</dbReference>
<sequence length="1009" mass="116759">MVQKLLQSWLQRSLELWILTIFLHVIFLNSFCQKVLAQSEISRSFFSPFNTDDNWNTYLAENSNHITNCVTSDIFGGRFVFNSQTVITKTFILPPHYKLKIELNFWRLDPWNSFFYIVFVNGEKAISNNPNSSGTEICGSGSLGQVDTISKQMDHIGNSAVIIIVSRQASAYWGISDFKLSILNCPYLCDYCNSVGVCQIWYRVLTYFTTPTFTNGQGWLKDNAQYDSVLDCGFQYYGNFLTTQLASVNLILNDPHTRIKVAFIFLSVEITSSVTIEVNGDTQMYYFTTSLNTVANYDYLCGSDLKMTRIETLGPSSTSSTMTITIGVPTYLTTSLNTPYFGIRDFEVFTYQENKIIDYTLIHKNDYILTFEGFFSQQYNCVVGCSNCIRDLCIECFSGWNFDANSLECLPICGDQLILNYEECDDGNLYPNDGCYQCKFSCPLNCVQCEFGQCKICYHNYKLIDNYCQLSCLYEDEDSLIKYDIQIKEGHYCQIANFLTNAYLQHFIINTNLQFGDQDPQCQLQNYGIFAYQYNQCEYKEPPNCIISIFNDCELCMNQFERTFDGQCIPICSQGIYYRDEFPYNSFEFQFDSTFQSSRCQLECLECHNSFCFSCLQGWNLVDYRCDYQCGDGIIAMNSNEQCDDQNQDGGDGCYECKFECQQNCVFCNVHHECVICNEYFEIKDKNCIPICGDGFVVEGQEICDDGNDIQYDGCHNCENSCREHCQICDYQNCLDISDQADINPDSDNEIISICGDSIVTSFEQCDDGNDDPFDGCDLCLYSCPLNCKNCLQNLCEDCNRGFVKNGNDCQTLVEMGLNRIKKIVMMVITYLQMDAQICVIQKCIGHALRMISERVLVFKIYLLILNQYSQIKLIMSNMSNYNLLIKLNYQIHHKIQLKILKLNLLISILLIIISAMYQLMNLTIIASMRLFINYELKSQNNKQKILFYKFNQILYWLIKIIFKLIMIFLRFVSKTLLYQQLHKRRFPITLVLIIWLYLYSLEYQVLLF</sequence>
<evidence type="ECO:0000313" key="6">
    <source>
        <dbReference type="Proteomes" id="UP000683925"/>
    </source>
</evidence>
<evidence type="ECO:0000256" key="3">
    <source>
        <dbReference type="ARBA" id="ARBA00023157"/>
    </source>
</evidence>
<evidence type="ECO:0000256" key="1">
    <source>
        <dbReference type="ARBA" id="ARBA00022729"/>
    </source>
</evidence>
<feature type="transmembrane region" description="Helical" evidence="4">
    <location>
        <begin position="954"/>
        <end position="973"/>
    </location>
</feature>
<feature type="transmembrane region" description="Helical" evidence="4">
    <location>
        <begin position="985"/>
        <end position="1002"/>
    </location>
</feature>
<dbReference type="NCBIfam" id="TIGR02232">
    <property type="entry name" value="myxo_disulf_rpt"/>
    <property type="match status" value="3"/>
</dbReference>